<evidence type="ECO:0000313" key="1">
    <source>
        <dbReference type="EMBL" id="GBF82661.1"/>
    </source>
</evidence>
<dbReference type="OrthoDB" id="5297245at2"/>
<organism evidence="1 2">
    <name type="scientific">Aphanothece sacrum FPU1</name>
    <dbReference type="NCBI Taxonomy" id="1920663"/>
    <lineage>
        <taxon>Bacteria</taxon>
        <taxon>Bacillati</taxon>
        <taxon>Cyanobacteriota</taxon>
        <taxon>Cyanophyceae</taxon>
        <taxon>Oscillatoriophycideae</taxon>
        <taxon>Chroococcales</taxon>
        <taxon>Aphanothecaceae</taxon>
        <taxon>Aphanothece</taxon>
    </lineage>
</organism>
<dbReference type="AlphaFoldDB" id="A0A401IN39"/>
<proteinExistence type="predicted"/>
<keyword evidence="2" id="KW-1185">Reference proteome</keyword>
<dbReference type="Proteomes" id="UP000287247">
    <property type="component" value="Unassembled WGS sequence"/>
</dbReference>
<dbReference type="EMBL" id="BDQK01000017">
    <property type="protein sequence ID" value="GBF82661.1"/>
    <property type="molecule type" value="Genomic_DNA"/>
</dbReference>
<sequence>MKAKYDFSQGEQGKFYHPDVVFEFPIYLEPDVNEFMTELAKQQGVEINILVNEWLRSQIKKVDEVRSS</sequence>
<accession>A0A401IN39</accession>
<protein>
    <recommendedName>
        <fullName evidence="3">CopG family transcriptional regulator</fullName>
    </recommendedName>
</protein>
<reference evidence="2" key="1">
    <citation type="submission" date="2017-05" db="EMBL/GenBank/DDBJ databases">
        <title>Physiological properties and genetic analysis related to exopolysaccharide production of fresh-water unicellular cyanobacterium Aphanothece sacrum, Suizenji Nori, that has been cultured as a food source in Japan.</title>
        <authorList>
            <person name="Kanesaki Y."/>
            <person name="Yoshikawa S."/>
            <person name="Ohki K."/>
        </authorList>
    </citation>
    <scope>NUCLEOTIDE SEQUENCE [LARGE SCALE GENOMIC DNA]</scope>
    <source>
        <strain evidence="2">FPU1</strain>
    </source>
</reference>
<name>A0A401IN39_APHSA</name>
<dbReference type="RefSeq" id="WP_124973405.1">
    <property type="nucleotide sequence ID" value="NZ_BDQK01000017.1"/>
</dbReference>
<gene>
    <name evidence="1" type="ORF">AsFPU1_4093</name>
</gene>
<evidence type="ECO:0000313" key="2">
    <source>
        <dbReference type="Proteomes" id="UP000287247"/>
    </source>
</evidence>
<comment type="caution">
    <text evidence="1">The sequence shown here is derived from an EMBL/GenBank/DDBJ whole genome shotgun (WGS) entry which is preliminary data.</text>
</comment>
<evidence type="ECO:0008006" key="3">
    <source>
        <dbReference type="Google" id="ProtNLM"/>
    </source>
</evidence>